<proteinExistence type="predicted"/>
<protein>
    <submittedName>
        <fullName evidence="1">Uncharacterized protein</fullName>
    </submittedName>
</protein>
<comment type="caution">
    <text evidence="1">The sequence shown here is derived from an EMBL/GenBank/DDBJ whole genome shotgun (WGS) entry which is preliminary data.</text>
</comment>
<dbReference type="EMBL" id="CM056744">
    <property type="protein sequence ID" value="KAJ8668112.1"/>
    <property type="molecule type" value="Genomic_DNA"/>
</dbReference>
<gene>
    <name evidence="1" type="ORF">QAD02_009775</name>
</gene>
<dbReference type="Proteomes" id="UP001239111">
    <property type="component" value="Chromosome 4"/>
</dbReference>
<organism evidence="1 2">
    <name type="scientific">Eretmocerus hayati</name>
    <dbReference type="NCBI Taxonomy" id="131215"/>
    <lineage>
        <taxon>Eukaryota</taxon>
        <taxon>Metazoa</taxon>
        <taxon>Ecdysozoa</taxon>
        <taxon>Arthropoda</taxon>
        <taxon>Hexapoda</taxon>
        <taxon>Insecta</taxon>
        <taxon>Pterygota</taxon>
        <taxon>Neoptera</taxon>
        <taxon>Endopterygota</taxon>
        <taxon>Hymenoptera</taxon>
        <taxon>Apocrita</taxon>
        <taxon>Proctotrupomorpha</taxon>
        <taxon>Chalcidoidea</taxon>
        <taxon>Aphelinidae</taxon>
        <taxon>Aphelininae</taxon>
        <taxon>Eretmocerus</taxon>
    </lineage>
</organism>
<keyword evidence="2" id="KW-1185">Reference proteome</keyword>
<reference evidence="1" key="1">
    <citation type="submission" date="2023-04" db="EMBL/GenBank/DDBJ databases">
        <title>A chromosome-level genome assembly of the parasitoid wasp Eretmocerus hayati.</title>
        <authorList>
            <person name="Zhong Y."/>
            <person name="Liu S."/>
            <person name="Liu Y."/>
        </authorList>
    </citation>
    <scope>NUCLEOTIDE SEQUENCE</scope>
    <source>
        <strain evidence="1">ZJU_SS_LIU_2023</strain>
    </source>
</reference>
<accession>A0ACC2NCP2</accession>
<name>A0ACC2NCP2_9HYME</name>
<sequence>MEGPEDGKPNVADVITSMQKFSPADYGVFVAMLTACGCIGVYFGFVRKSTGADEYLVGGRNMNTFPVAMSLIASFISGISLLGTPTEIYVHGTSYLFIGLGILAVVGIMSRVYLPVFHRLRLTSAYEYLGRRFDRRTRILGSILYAIGIITWLPIVIYVPALAFNQVTGVNIHVVTPFVCIVCIFYTCVGGLRAVVWTDFVQTFIMFGAMVLIAVKGTRDLGGLSTVLRRNLDTGRLELPTTDWSPLTRHTIWSLALGGCVHMLQISAVSQTMIQRYLSLPTLEQARKALWIFTFGLLTLIGVCGYCGMLVYAWYHECDPLTTKLARAKDQLLPLLMMNVLEDMPGLPGLFVAGVFSAALSSLSTGLNSMAAVILEDFVKPFRKEPFEPKTVDRLMKLSVLMLGITCSMLVLVVEKAGSHVLQLSFNLSAITSGPTLGLFSMGMLLPWVNPNGAFVGGLSGLAFMGWISLSTEAAIASGKIRHGEKPVSIEGCTYSFQQSENLLLLLPPETLLVDPEEGEPWAVYRLSYLWYTVAGTFVTMLIGLVISLITSDGKVEKLDGELLAPFVQKLYHGPRSTQLEAVEVTKSAKIIAEGPLDETDSVQLSSN</sequence>
<evidence type="ECO:0000313" key="2">
    <source>
        <dbReference type="Proteomes" id="UP001239111"/>
    </source>
</evidence>
<evidence type="ECO:0000313" key="1">
    <source>
        <dbReference type="EMBL" id="KAJ8668112.1"/>
    </source>
</evidence>